<dbReference type="AlphaFoldDB" id="A0A2V4IQ62"/>
<comment type="caution">
    <text evidence="1">The sequence shown here is derived from an EMBL/GenBank/DDBJ whole genome shotgun (WGS) entry which is preliminary data.</text>
</comment>
<proteinExistence type="predicted"/>
<sequence length="79" mass="8923">MFINLTGFLKEDHLDNSLKYDLDIPAVHEKEVMKLLGWQSLEAESDGELPLTDEQAAKIFSLLGNQKPEDLDFFVGVSK</sequence>
<organism evidence="1 2">
    <name type="scientific">Pseudomonas soli</name>
    <dbReference type="NCBI Taxonomy" id="1306993"/>
    <lineage>
        <taxon>Bacteria</taxon>
        <taxon>Pseudomonadati</taxon>
        <taxon>Pseudomonadota</taxon>
        <taxon>Gammaproteobacteria</taxon>
        <taxon>Pseudomonadales</taxon>
        <taxon>Pseudomonadaceae</taxon>
        <taxon>Pseudomonas</taxon>
    </lineage>
</organism>
<dbReference type="NCBIfam" id="NF040643">
    <property type="entry name" value="S6_alt_immun"/>
    <property type="match status" value="1"/>
</dbReference>
<gene>
    <name evidence="1" type="ORF">DMX07_04210</name>
</gene>
<name>A0A2V4IQ62_9PSED</name>
<dbReference type="InterPro" id="IPR049810">
    <property type="entry name" value="S6_alt_immun-like"/>
</dbReference>
<protein>
    <submittedName>
        <fullName evidence="1">Uncharacterized protein</fullName>
    </submittedName>
</protein>
<dbReference type="EMBL" id="QJRO01000002">
    <property type="protein sequence ID" value="PYB85210.1"/>
    <property type="molecule type" value="Genomic_DNA"/>
</dbReference>
<dbReference type="RefSeq" id="WP_110697810.1">
    <property type="nucleotide sequence ID" value="NZ_CP151184.1"/>
</dbReference>
<dbReference type="Proteomes" id="UP000247620">
    <property type="component" value="Unassembled WGS sequence"/>
</dbReference>
<accession>A0A2V4IQ62</accession>
<evidence type="ECO:0000313" key="2">
    <source>
        <dbReference type="Proteomes" id="UP000247620"/>
    </source>
</evidence>
<evidence type="ECO:0000313" key="1">
    <source>
        <dbReference type="EMBL" id="PYB85210.1"/>
    </source>
</evidence>
<reference evidence="1 2" key="1">
    <citation type="submission" date="2018-06" db="EMBL/GenBank/DDBJ databases">
        <title>Pseudomonas diversity within urban Lake Michigan freshwaters.</title>
        <authorList>
            <person name="Batrich M."/>
            <person name="Hatzopoulos T."/>
            <person name="Putonti C."/>
        </authorList>
    </citation>
    <scope>NUCLEOTIDE SEQUENCE [LARGE SCALE GENOMIC DNA]</scope>
    <source>
        <strain evidence="1 2">LBp-160603</strain>
    </source>
</reference>